<proteinExistence type="predicted"/>
<gene>
    <name evidence="2" type="ORF">ERS007739_02189</name>
</gene>
<dbReference type="EMBL" id="CSBK01000961">
    <property type="protein sequence ID" value="COY15028.1"/>
    <property type="molecule type" value="Genomic_DNA"/>
</dbReference>
<protein>
    <submittedName>
        <fullName evidence="2">Uncharacterized protein</fullName>
    </submittedName>
</protein>
<dbReference type="AlphaFoldDB" id="A0A916LCR1"/>
<comment type="caution">
    <text evidence="2">The sequence shown here is derived from an EMBL/GenBank/DDBJ whole genome shotgun (WGS) entry which is preliminary data.</text>
</comment>
<evidence type="ECO:0000313" key="2">
    <source>
        <dbReference type="EMBL" id="COY15028.1"/>
    </source>
</evidence>
<reference evidence="3" key="1">
    <citation type="submission" date="2015-03" db="EMBL/GenBank/DDBJ databases">
        <authorList>
            <consortium name="Pathogen Informatics"/>
        </authorList>
    </citation>
    <scope>NUCLEOTIDE SEQUENCE [LARGE SCALE GENOMIC DNA]</scope>
    <source>
        <strain evidence="3">N09902308</strain>
    </source>
</reference>
<feature type="compositionally biased region" description="Polar residues" evidence="1">
    <location>
        <begin position="27"/>
        <end position="37"/>
    </location>
</feature>
<evidence type="ECO:0000313" key="3">
    <source>
        <dbReference type="Proteomes" id="UP000039021"/>
    </source>
</evidence>
<feature type="compositionally biased region" description="Low complexity" evidence="1">
    <location>
        <begin position="69"/>
        <end position="83"/>
    </location>
</feature>
<organism evidence="2 3">
    <name type="scientific">Mycobacterium tuberculosis</name>
    <dbReference type="NCBI Taxonomy" id="1773"/>
    <lineage>
        <taxon>Bacteria</taxon>
        <taxon>Bacillati</taxon>
        <taxon>Actinomycetota</taxon>
        <taxon>Actinomycetes</taxon>
        <taxon>Mycobacteriales</taxon>
        <taxon>Mycobacteriaceae</taxon>
        <taxon>Mycobacterium</taxon>
        <taxon>Mycobacterium tuberculosis complex</taxon>
    </lineage>
</organism>
<name>A0A916LCR1_MYCTX</name>
<feature type="region of interest" description="Disordered" evidence="1">
    <location>
        <begin position="1"/>
        <end position="84"/>
    </location>
</feature>
<accession>A0A916LCR1</accession>
<dbReference type="Proteomes" id="UP000039021">
    <property type="component" value="Unassembled WGS sequence"/>
</dbReference>
<evidence type="ECO:0000256" key="1">
    <source>
        <dbReference type="SAM" id="MobiDB-lite"/>
    </source>
</evidence>
<sequence length="103" mass="10679">MVSAVVIRPAKPVDPRSQLCNCPSVRTPRTSIPSTRLASGRLSAGTTTAGQPSRLAASTAGNTPRTGRTRPSSDNSPSSSVFSRRSHGFFCCADNTAAARAMS</sequence>